<dbReference type="Gene3D" id="3.40.50.1820">
    <property type="entry name" value="alpha/beta hydrolase"/>
    <property type="match status" value="1"/>
</dbReference>
<proteinExistence type="predicted"/>
<dbReference type="PANTHER" id="PTHR48081:SF31">
    <property type="entry name" value="STERYL ACETYL HYDROLASE MUG81-RELATED"/>
    <property type="match status" value="1"/>
</dbReference>
<evidence type="ECO:0000259" key="2">
    <source>
        <dbReference type="Pfam" id="PF07859"/>
    </source>
</evidence>
<protein>
    <submittedName>
        <fullName evidence="3">Alpha/Beta hydrolase protein</fullName>
    </submittedName>
</protein>
<dbReference type="InterPro" id="IPR050300">
    <property type="entry name" value="GDXG_lipolytic_enzyme"/>
</dbReference>
<dbReference type="PANTHER" id="PTHR48081">
    <property type="entry name" value="AB HYDROLASE SUPERFAMILY PROTEIN C4A8.06C"/>
    <property type="match status" value="1"/>
</dbReference>
<reference evidence="3" key="1">
    <citation type="submission" date="2023-03" db="EMBL/GenBank/DDBJ databases">
        <title>Massive genome expansion in bonnet fungi (Mycena s.s.) driven by repeated elements and novel gene families across ecological guilds.</title>
        <authorList>
            <consortium name="Lawrence Berkeley National Laboratory"/>
            <person name="Harder C.B."/>
            <person name="Miyauchi S."/>
            <person name="Viragh M."/>
            <person name="Kuo A."/>
            <person name="Thoen E."/>
            <person name="Andreopoulos B."/>
            <person name="Lu D."/>
            <person name="Skrede I."/>
            <person name="Drula E."/>
            <person name="Henrissat B."/>
            <person name="Morin E."/>
            <person name="Kohler A."/>
            <person name="Barry K."/>
            <person name="LaButti K."/>
            <person name="Morin E."/>
            <person name="Salamov A."/>
            <person name="Lipzen A."/>
            <person name="Mereny Z."/>
            <person name="Hegedus B."/>
            <person name="Baldrian P."/>
            <person name="Stursova M."/>
            <person name="Weitz H."/>
            <person name="Taylor A."/>
            <person name="Grigoriev I.V."/>
            <person name="Nagy L.G."/>
            <person name="Martin F."/>
            <person name="Kauserud H."/>
        </authorList>
    </citation>
    <scope>NUCLEOTIDE SEQUENCE</scope>
    <source>
        <strain evidence="3">CBHHK188m</strain>
    </source>
</reference>
<feature type="domain" description="Alpha/beta hydrolase fold-3" evidence="2">
    <location>
        <begin position="114"/>
        <end position="286"/>
    </location>
</feature>
<comment type="caution">
    <text evidence="3">The sequence shown here is derived from an EMBL/GenBank/DDBJ whole genome shotgun (WGS) entry which is preliminary data.</text>
</comment>
<sequence length="320" mass="35345">MAFPLQMRSTNLQYGQLTWMQAPSPSVKQILGYCALRYATTHLSVPQMQFLLGTTLQVYTKWAKQSHLPVVVDELGEDARLMWIGGGYLLPATDFSLSFWRYVQIELEKRGIELDIALLQYSLAPRATFPTPLNQAHLTLEFLIAAGVQPGNLQITGDSAGGNLVLQLLSHILHPRPSVPEIHLAAPIRGAFLMSPWVSLTADSQSHTQCDGMDMLTKRAWGRQILADFPETEVAFSPPAKAPESWFKGVDGAVDRVLITAGGAECLHDDIVEFSEGFKKQHCNVEGLHGDTFLDFFTGEKKLGSLTPVILDWIAPGFNQ</sequence>
<keyword evidence="1 3" id="KW-0378">Hydrolase</keyword>
<dbReference type="SUPFAM" id="SSF53474">
    <property type="entry name" value="alpha/beta-Hydrolases"/>
    <property type="match status" value="1"/>
</dbReference>
<dbReference type="AlphaFoldDB" id="A0AAD7MSN0"/>
<dbReference type="InterPro" id="IPR013094">
    <property type="entry name" value="AB_hydrolase_3"/>
</dbReference>
<name>A0AAD7MSN0_9AGAR</name>
<evidence type="ECO:0000313" key="4">
    <source>
        <dbReference type="Proteomes" id="UP001215280"/>
    </source>
</evidence>
<organism evidence="3 4">
    <name type="scientific">Mycena maculata</name>
    <dbReference type="NCBI Taxonomy" id="230809"/>
    <lineage>
        <taxon>Eukaryota</taxon>
        <taxon>Fungi</taxon>
        <taxon>Dikarya</taxon>
        <taxon>Basidiomycota</taxon>
        <taxon>Agaricomycotina</taxon>
        <taxon>Agaricomycetes</taxon>
        <taxon>Agaricomycetidae</taxon>
        <taxon>Agaricales</taxon>
        <taxon>Marasmiineae</taxon>
        <taxon>Mycenaceae</taxon>
        <taxon>Mycena</taxon>
    </lineage>
</organism>
<dbReference type="GO" id="GO:0016787">
    <property type="term" value="F:hydrolase activity"/>
    <property type="evidence" value="ECO:0007669"/>
    <property type="project" value="UniProtKB-KW"/>
</dbReference>
<gene>
    <name evidence="3" type="ORF">DFH07DRAFT_871192</name>
</gene>
<evidence type="ECO:0000313" key="3">
    <source>
        <dbReference type="EMBL" id="KAJ7730968.1"/>
    </source>
</evidence>
<dbReference type="Proteomes" id="UP001215280">
    <property type="component" value="Unassembled WGS sequence"/>
</dbReference>
<dbReference type="InterPro" id="IPR029058">
    <property type="entry name" value="AB_hydrolase_fold"/>
</dbReference>
<dbReference type="EMBL" id="JARJLG010000186">
    <property type="protein sequence ID" value="KAJ7730968.1"/>
    <property type="molecule type" value="Genomic_DNA"/>
</dbReference>
<keyword evidence="4" id="KW-1185">Reference proteome</keyword>
<accession>A0AAD7MSN0</accession>
<evidence type="ECO:0000256" key="1">
    <source>
        <dbReference type="ARBA" id="ARBA00022801"/>
    </source>
</evidence>
<dbReference type="Pfam" id="PF07859">
    <property type="entry name" value="Abhydrolase_3"/>
    <property type="match status" value="1"/>
</dbReference>